<proteinExistence type="predicted"/>
<dbReference type="AlphaFoldDB" id="A0A086K067"/>
<gene>
    <name evidence="1" type="ORF">TGP89_217390</name>
</gene>
<protein>
    <recommendedName>
        <fullName evidence="3">REJ domain protein</fullName>
    </recommendedName>
</protein>
<evidence type="ECO:0008006" key="3">
    <source>
        <dbReference type="Google" id="ProtNLM"/>
    </source>
</evidence>
<accession>A0A086K067</accession>
<evidence type="ECO:0000313" key="1">
    <source>
        <dbReference type="EMBL" id="KFG37785.1"/>
    </source>
</evidence>
<dbReference type="OrthoDB" id="332815at2759"/>
<dbReference type="VEuPathDB" id="ToxoDB:TGP89_217390"/>
<organism evidence="1 2">
    <name type="scientific">Toxoplasma gondii p89</name>
    <dbReference type="NCBI Taxonomy" id="943119"/>
    <lineage>
        <taxon>Eukaryota</taxon>
        <taxon>Sar</taxon>
        <taxon>Alveolata</taxon>
        <taxon>Apicomplexa</taxon>
        <taxon>Conoidasida</taxon>
        <taxon>Coccidia</taxon>
        <taxon>Eucoccidiorida</taxon>
        <taxon>Eimeriorina</taxon>
        <taxon>Sarcocystidae</taxon>
        <taxon>Toxoplasma</taxon>
    </lineage>
</organism>
<sequence>MDVNLKFCAVAESVENEGLDIRWTVKSKEDSRDLNQILQMSNNALRGTFPAYSLKPAADYTVNVAVTYLDDTRVKTYASFEIHVLPASGFPPVIHLQYPTVVRKCQTIHLDATTTTSSASEPGLTVRWGCDASDCPQKIKELAEAEKTLALAIPDDIVYAVVEQLLGSPASAESLTFTIVLEVQDRDMRTASAAQVEWSVSPDGQPFKLDALVELDRDTLPLSATTKENSLVRGLAYTFEARAFYQGAKHLSNSVAFLVMVDQAGTVPPSVSLTGPEDIVLTACEGLSVHSTASSGTTDDPTLHIYWICLDAECPAEYIKFLESQSDHTELFIPPDMVYKLAKANRQPAATTFTHRLGVVVLNSDRRQATDHVQIEIATYPATPTLQPAGPLNFNINAAEAVTMAVSASYCTHADDATFMWEIKSDFEKRPSDELLTESLDGHRATVAGGKLIAGVTYTVVVSLTYGDLPSAASLLFEIIVAPPEQPAAQPNAIVTGPSGIQGACDPFKLIGTQSQAQTNDAVLLASWNCLGQCPSTFVKAARTAKELTLTMDAATVYQAVKEFKERNPLVNTFDVEFELTVTDSQQNMARCNIMDAACVAATTRVTLQSSLTPPILRATSQQTLEIESNEGVTLSAAVDYCEHVKTGTSSGLTVEWRSISADPRPFEDLFSVSDNQLTAAAEPGSLHAGTNYTIKLQVAYAGERQHTTIEYTIRVLEATVFLSFNLDTLHEAPITPVSV</sequence>
<evidence type="ECO:0000313" key="2">
    <source>
        <dbReference type="Proteomes" id="UP000028828"/>
    </source>
</evidence>
<dbReference type="Proteomes" id="UP000028828">
    <property type="component" value="Unassembled WGS sequence"/>
</dbReference>
<name>A0A086K067_TOXGO</name>
<dbReference type="EMBL" id="AEYI02001408">
    <property type="protein sequence ID" value="KFG37785.1"/>
    <property type="molecule type" value="Genomic_DNA"/>
</dbReference>
<comment type="caution">
    <text evidence="1">The sequence shown here is derived from an EMBL/GenBank/DDBJ whole genome shotgun (WGS) entry which is preliminary data.</text>
</comment>
<reference evidence="1 2" key="1">
    <citation type="submission" date="2014-03" db="EMBL/GenBank/DDBJ databases">
        <authorList>
            <person name="Sibley D."/>
            <person name="Venepally P."/>
            <person name="Karamycheva S."/>
            <person name="Hadjithomas M."/>
            <person name="Khan A."/>
            <person name="Brunk B."/>
            <person name="Roos D."/>
            <person name="Caler E."/>
            <person name="Lorenzi H."/>
        </authorList>
    </citation>
    <scope>NUCLEOTIDE SEQUENCE [LARGE SCALE GENOMIC DNA]</scope>
    <source>
        <strain evidence="2">p89</strain>
    </source>
</reference>